<name>A0A0E9V1D2_ANGAN</name>
<protein>
    <submittedName>
        <fullName evidence="1">Uncharacterized protein</fullName>
    </submittedName>
</protein>
<proteinExistence type="predicted"/>
<reference evidence="1" key="1">
    <citation type="submission" date="2014-11" db="EMBL/GenBank/DDBJ databases">
        <authorList>
            <person name="Amaro Gonzalez C."/>
        </authorList>
    </citation>
    <scope>NUCLEOTIDE SEQUENCE</scope>
</reference>
<sequence length="34" mass="4116">MPVKVGYHNDRRSFEQLGPRRWFKVPVRNTELTT</sequence>
<evidence type="ECO:0000313" key="1">
    <source>
        <dbReference type="EMBL" id="JAH71786.1"/>
    </source>
</evidence>
<accession>A0A0E9V1D2</accession>
<dbReference type="EMBL" id="GBXM01036791">
    <property type="protein sequence ID" value="JAH71786.1"/>
    <property type="molecule type" value="Transcribed_RNA"/>
</dbReference>
<organism evidence="1">
    <name type="scientific">Anguilla anguilla</name>
    <name type="common">European freshwater eel</name>
    <name type="synonym">Muraena anguilla</name>
    <dbReference type="NCBI Taxonomy" id="7936"/>
    <lineage>
        <taxon>Eukaryota</taxon>
        <taxon>Metazoa</taxon>
        <taxon>Chordata</taxon>
        <taxon>Craniata</taxon>
        <taxon>Vertebrata</taxon>
        <taxon>Euteleostomi</taxon>
        <taxon>Actinopterygii</taxon>
        <taxon>Neopterygii</taxon>
        <taxon>Teleostei</taxon>
        <taxon>Anguilliformes</taxon>
        <taxon>Anguillidae</taxon>
        <taxon>Anguilla</taxon>
    </lineage>
</organism>
<reference evidence="1" key="2">
    <citation type="journal article" date="2015" name="Fish Shellfish Immunol.">
        <title>Early steps in the European eel (Anguilla anguilla)-Vibrio vulnificus interaction in the gills: Role of the RtxA13 toxin.</title>
        <authorList>
            <person name="Callol A."/>
            <person name="Pajuelo D."/>
            <person name="Ebbesson L."/>
            <person name="Teles M."/>
            <person name="MacKenzie S."/>
            <person name="Amaro C."/>
        </authorList>
    </citation>
    <scope>NUCLEOTIDE SEQUENCE</scope>
</reference>
<dbReference type="AlphaFoldDB" id="A0A0E9V1D2"/>